<dbReference type="AlphaFoldDB" id="A0AAV1XZ38"/>
<dbReference type="EMBL" id="CAXHTB010000019">
    <property type="protein sequence ID" value="CAL0326199.1"/>
    <property type="molecule type" value="Genomic_DNA"/>
</dbReference>
<proteinExistence type="predicted"/>
<dbReference type="PANTHER" id="PTHR46873">
    <property type="entry name" value="EXPRESSED PROTEIN"/>
    <property type="match status" value="1"/>
</dbReference>
<reference evidence="1 2" key="1">
    <citation type="submission" date="2024-03" db="EMBL/GenBank/DDBJ databases">
        <authorList>
            <person name="Martinez-Hernandez J."/>
        </authorList>
    </citation>
    <scope>NUCLEOTIDE SEQUENCE [LARGE SCALE GENOMIC DNA]</scope>
</reference>
<organism evidence="1 2">
    <name type="scientific">Lupinus luteus</name>
    <name type="common">European yellow lupine</name>
    <dbReference type="NCBI Taxonomy" id="3873"/>
    <lineage>
        <taxon>Eukaryota</taxon>
        <taxon>Viridiplantae</taxon>
        <taxon>Streptophyta</taxon>
        <taxon>Embryophyta</taxon>
        <taxon>Tracheophyta</taxon>
        <taxon>Spermatophyta</taxon>
        <taxon>Magnoliopsida</taxon>
        <taxon>eudicotyledons</taxon>
        <taxon>Gunneridae</taxon>
        <taxon>Pentapetalae</taxon>
        <taxon>rosids</taxon>
        <taxon>fabids</taxon>
        <taxon>Fabales</taxon>
        <taxon>Fabaceae</taxon>
        <taxon>Papilionoideae</taxon>
        <taxon>50 kb inversion clade</taxon>
        <taxon>genistoids sensu lato</taxon>
        <taxon>core genistoids</taxon>
        <taxon>Genisteae</taxon>
        <taxon>Lupinus</taxon>
    </lineage>
</organism>
<name>A0AAV1XZ38_LUPLU</name>
<dbReference type="Proteomes" id="UP001497480">
    <property type="component" value="Unassembled WGS sequence"/>
</dbReference>
<comment type="caution">
    <text evidence="1">The sequence shown here is derived from an EMBL/GenBank/DDBJ whole genome shotgun (WGS) entry which is preliminary data.</text>
</comment>
<evidence type="ECO:0008006" key="3">
    <source>
        <dbReference type="Google" id="ProtNLM"/>
    </source>
</evidence>
<protein>
    <recommendedName>
        <fullName evidence="3">Peptidylprolyl isomerase</fullName>
    </recommendedName>
</protein>
<evidence type="ECO:0000313" key="1">
    <source>
        <dbReference type="EMBL" id="CAL0326199.1"/>
    </source>
</evidence>
<sequence>MVLIMQVAFGPPYALLRGLLEAQGNPFEKLLIEDCPTLRRGSVALVGSGPAFFISLANHAEWGNEHTVFGSVLP</sequence>
<keyword evidence="2" id="KW-1185">Reference proteome</keyword>
<evidence type="ECO:0000313" key="2">
    <source>
        <dbReference type="Proteomes" id="UP001497480"/>
    </source>
</evidence>
<dbReference type="InterPro" id="IPR029000">
    <property type="entry name" value="Cyclophilin-like_dom_sf"/>
</dbReference>
<dbReference type="SUPFAM" id="SSF50891">
    <property type="entry name" value="Cyclophilin-like"/>
    <property type="match status" value="1"/>
</dbReference>
<gene>
    <name evidence="1" type="ORF">LLUT_LOCUS27259</name>
</gene>
<accession>A0AAV1XZ38</accession>
<dbReference type="PANTHER" id="PTHR46873:SF1">
    <property type="entry name" value="EXPRESSED PROTEIN"/>
    <property type="match status" value="1"/>
</dbReference>